<reference evidence="1" key="1">
    <citation type="submission" date="2016-07" db="EMBL/GenBank/DDBJ databases">
        <authorList>
            <person name="Bretaudeau A."/>
        </authorList>
    </citation>
    <scope>NUCLEOTIDE SEQUENCE</scope>
    <source>
        <strain evidence="1">Rice</strain>
        <tissue evidence="1">Whole body</tissue>
    </source>
</reference>
<proteinExistence type="predicted"/>
<organism evidence="1">
    <name type="scientific">Spodoptera frugiperda</name>
    <name type="common">Fall armyworm</name>
    <dbReference type="NCBI Taxonomy" id="7108"/>
    <lineage>
        <taxon>Eukaryota</taxon>
        <taxon>Metazoa</taxon>
        <taxon>Ecdysozoa</taxon>
        <taxon>Arthropoda</taxon>
        <taxon>Hexapoda</taxon>
        <taxon>Insecta</taxon>
        <taxon>Pterygota</taxon>
        <taxon>Neoptera</taxon>
        <taxon>Endopterygota</taxon>
        <taxon>Lepidoptera</taxon>
        <taxon>Glossata</taxon>
        <taxon>Ditrysia</taxon>
        <taxon>Noctuoidea</taxon>
        <taxon>Noctuidae</taxon>
        <taxon>Amphipyrinae</taxon>
        <taxon>Spodoptera</taxon>
    </lineage>
</organism>
<dbReference type="EMBL" id="ODYU01009390">
    <property type="protein sequence ID" value="SOQ53780.1"/>
    <property type="molecule type" value="Genomic_DNA"/>
</dbReference>
<dbReference type="AlphaFoldDB" id="A0A2H1WL20"/>
<accession>A0A2H1WL20</accession>
<name>A0A2H1WL20_SPOFR</name>
<evidence type="ECO:0000313" key="1">
    <source>
        <dbReference type="EMBL" id="SOQ53780.1"/>
    </source>
</evidence>
<protein>
    <submittedName>
        <fullName evidence="1">SFRICE_019920</fullName>
    </submittedName>
</protein>
<gene>
    <name evidence="1" type="ORF">SFRICE_019920</name>
</gene>
<sequence length="132" mass="15380">MPEANITFVDNVLIFLKEMRKLRTLFIDVWPLSHLMVSDDAAYGGARLPNLFTRALKIPRLYPSGSTDSGKEFHSLAVRTRKLKAKRFVRKLDSMLVSKVKAYKKKILYKLHNLPIASFLHLTTLWHYHPWT</sequence>